<comment type="caution">
    <text evidence="7">The sequence shown here is derived from an EMBL/GenBank/DDBJ whole genome shotgun (WGS) entry which is preliminary data.</text>
</comment>
<evidence type="ECO:0000256" key="5">
    <source>
        <dbReference type="SAM" id="Phobius"/>
    </source>
</evidence>
<proteinExistence type="predicted"/>
<dbReference type="Proteomes" id="UP000319143">
    <property type="component" value="Unassembled WGS sequence"/>
</dbReference>
<feature type="transmembrane region" description="Helical" evidence="5">
    <location>
        <begin position="205"/>
        <end position="224"/>
    </location>
</feature>
<accession>A0A5C6DWR9</accession>
<organism evidence="7 8">
    <name type="scientific">Novipirellula artificiosorum</name>
    <dbReference type="NCBI Taxonomy" id="2528016"/>
    <lineage>
        <taxon>Bacteria</taxon>
        <taxon>Pseudomonadati</taxon>
        <taxon>Planctomycetota</taxon>
        <taxon>Planctomycetia</taxon>
        <taxon>Pirellulales</taxon>
        <taxon>Pirellulaceae</taxon>
        <taxon>Novipirellula</taxon>
    </lineage>
</organism>
<dbReference type="GO" id="GO:0005262">
    <property type="term" value="F:calcium channel activity"/>
    <property type="evidence" value="ECO:0007669"/>
    <property type="project" value="TreeGrafter"/>
</dbReference>
<evidence type="ECO:0000256" key="2">
    <source>
        <dbReference type="ARBA" id="ARBA00022692"/>
    </source>
</evidence>
<dbReference type="EMBL" id="SJPV01000002">
    <property type="protein sequence ID" value="TWU41098.1"/>
    <property type="molecule type" value="Genomic_DNA"/>
</dbReference>
<dbReference type="PANTHER" id="PTHR10846:SF8">
    <property type="entry name" value="INNER MEMBRANE PROTEIN YRBG"/>
    <property type="match status" value="1"/>
</dbReference>
<dbReference type="GO" id="GO:0008273">
    <property type="term" value="F:calcium, potassium:sodium antiporter activity"/>
    <property type="evidence" value="ECO:0007669"/>
    <property type="project" value="TreeGrafter"/>
</dbReference>
<name>A0A5C6DWR9_9BACT</name>
<evidence type="ECO:0000256" key="3">
    <source>
        <dbReference type="ARBA" id="ARBA00022989"/>
    </source>
</evidence>
<dbReference type="AlphaFoldDB" id="A0A5C6DWR9"/>
<feature type="transmembrane region" description="Helical" evidence="5">
    <location>
        <begin position="338"/>
        <end position="356"/>
    </location>
</feature>
<dbReference type="GO" id="GO:0006874">
    <property type="term" value="P:intracellular calcium ion homeostasis"/>
    <property type="evidence" value="ECO:0007669"/>
    <property type="project" value="TreeGrafter"/>
</dbReference>
<feature type="transmembrane region" description="Helical" evidence="5">
    <location>
        <begin position="245"/>
        <end position="266"/>
    </location>
</feature>
<keyword evidence="4 5" id="KW-0472">Membrane</keyword>
<evidence type="ECO:0000313" key="8">
    <source>
        <dbReference type="Proteomes" id="UP000319143"/>
    </source>
</evidence>
<dbReference type="Gene3D" id="1.20.1420.30">
    <property type="entry name" value="NCX, central ion-binding region"/>
    <property type="match status" value="1"/>
</dbReference>
<evidence type="ECO:0000259" key="6">
    <source>
        <dbReference type="Pfam" id="PF01699"/>
    </source>
</evidence>
<dbReference type="InterPro" id="IPR044880">
    <property type="entry name" value="NCX_ion-bd_dom_sf"/>
</dbReference>
<sequence>MWVACQLTLGLACLVGGGELLVRGAVAIAATLRISPLVIGLTVVAFGTSAPELGVSLQAAMSGNADVAVGNVVGSNIINVLFILGAASIITPLVVSSQLVRLDVPVMIVSSITVWFMASDGSISRGEGLLLFGSLIAYITYCIRKSRSENRNAKPEFAEDFPHRPELEKGLSTQQSLLLNVAFVVGGLVLLGLGSKWLVGGATTIATALGVSQLVIGLTIVAIGTSLPEVVTSIVASYRGERDIAVGNVVGSNMFNLLCVLGLTATVSPAGVNVASSAIQFDIPVMVAVAVICLPVFMDGNIIRRWEGALFLLYYATYNAFVVFTAKNPLSPPRASLLLTWVVVPLTVVPVIVSIVTRRKKRRSKKTS</sequence>
<feature type="domain" description="Sodium/calcium exchanger membrane region" evidence="6">
    <location>
        <begin position="4"/>
        <end position="143"/>
    </location>
</feature>
<comment type="subcellular location">
    <subcellularLocation>
        <location evidence="1">Membrane</location>
        <topology evidence="1">Multi-pass membrane protein</topology>
    </subcellularLocation>
</comment>
<evidence type="ECO:0000313" key="7">
    <source>
        <dbReference type="EMBL" id="TWU41098.1"/>
    </source>
</evidence>
<reference evidence="7 8" key="1">
    <citation type="submission" date="2019-02" db="EMBL/GenBank/DDBJ databases">
        <title>Deep-cultivation of Planctomycetes and their phenomic and genomic characterization uncovers novel biology.</title>
        <authorList>
            <person name="Wiegand S."/>
            <person name="Jogler M."/>
            <person name="Boedeker C."/>
            <person name="Pinto D."/>
            <person name="Vollmers J."/>
            <person name="Rivas-Marin E."/>
            <person name="Kohn T."/>
            <person name="Peeters S.H."/>
            <person name="Heuer A."/>
            <person name="Rast P."/>
            <person name="Oberbeckmann S."/>
            <person name="Bunk B."/>
            <person name="Jeske O."/>
            <person name="Meyerdierks A."/>
            <person name="Storesund J.E."/>
            <person name="Kallscheuer N."/>
            <person name="Luecker S."/>
            <person name="Lage O.M."/>
            <person name="Pohl T."/>
            <person name="Merkel B.J."/>
            <person name="Hornburger P."/>
            <person name="Mueller R.-W."/>
            <person name="Bruemmer F."/>
            <person name="Labrenz M."/>
            <person name="Spormann A.M."/>
            <person name="Op Den Camp H."/>
            <person name="Overmann J."/>
            <person name="Amann R."/>
            <person name="Jetten M.S.M."/>
            <person name="Mascher T."/>
            <person name="Medema M.H."/>
            <person name="Devos D.P."/>
            <person name="Kaster A.-K."/>
            <person name="Ovreas L."/>
            <person name="Rohde M."/>
            <person name="Galperin M.Y."/>
            <person name="Jogler C."/>
        </authorList>
    </citation>
    <scope>NUCLEOTIDE SEQUENCE [LARGE SCALE GENOMIC DNA]</scope>
    <source>
        <strain evidence="7 8">Poly41</strain>
    </source>
</reference>
<keyword evidence="3 5" id="KW-1133">Transmembrane helix</keyword>
<dbReference type="InterPro" id="IPR004837">
    <property type="entry name" value="NaCa_Exmemb"/>
</dbReference>
<dbReference type="GO" id="GO:0005886">
    <property type="term" value="C:plasma membrane"/>
    <property type="evidence" value="ECO:0007669"/>
    <property type="project" value="TreeGrafter"/>
</dbReference>
<dbReference type="InterPro" id="IPR004481">
    <property type="entry name" value="K/Na/Ca-exchanger"/>
</dbReference>
<protein>
    <submittedName>
        <fullName evidence="7">Inner membrane protein YrbG</fullName>
    </submittedName>
</protein>
<feature type="transmembrane region" description="Helical" evidence="5">
    <location>
        <begin position="278"/>
        <end position="297"/>
    </location>
</feature>
<keyword evidence="2 5" id="KW-0812">Transmembrane</keyword>
<feature type="transmembrane region" description="Helical" evidence="5">
    <location>
        <begin position="77"/>
        <end position="95"/>
    </location>
</feature>
<evidence type="ECO:0000256" key="1">
    <source>
        <dbReference type="ARBA" id="ARBA00004141"/>
    </source>
</evidence>
<feature type="domain" description="Sodium/calcium exchanger membrane region" evidence="6">
    <location>
        <begin position="181"/>
        <end position="323"/>
    </location>
</feature>
<feature type="transmembrane region" description="Helical" evidence="5">
    <location>
        <begin position="309"/>
        <end position="326"/>
    </location>
</feature>
<evidence type="ECO:0000256" key="4">
    <source>
        <dbReference type="ARBA" id="ARBA00023136"/>
    </source>
</evidence>
<dbReference type="OrthoDB" id="9794225at2"/>
<dbReference type="NCBIfam" id="TIGR00367">
    <property type="entry name" value="calcium/sodium antiporter"/>
    <property type="match status" value="1"/>
</dbReference>
<keyword evidence="8" id="KW-1185">Reference proteome</keyword>
<dbReference type="PANTHER" id="PTHR10846">
    <property type="entry name" value="SODIUM/POTASSIUM/CALCIUM EXCHANGER"/>
    <property type="match status" value="1"/>
</dbReference>
<gene>
    <name evidence="7" type="primary">yrbG_1</name>
    <name evidence="7" type="ORF">Poly41_19360</name>
</gene>
<feature type="transmembrane region" description="Helical" evidence="5">
    <location>
        <begin position="124"/>
        <end position="143"/>
    </location>
</feature>
<dbReference type="Pfam" id="PF01699">
    <property type="entry name" value="Na_Ca_ex"/>
    <property type="match status" value="2"/>
</dbReference>
<feature type="transmembrane region" description="Helical" evidence="5">
    <location>
        <begin position="177"/>
        <end position="199"/>
    </location>
</feature>